<dbReference type="SMART" id="SM00091">
    <property type="entry name" value="PAS"/>
    <property type="match status" value="4"/>
</dbReference>
<dbReference type="AlphaFoldDB" id="Q07SD7"/>
<dbReference type="KEGG" id="rpe:RPE_1195"/>
<dbReference type="GO" id="GO:0005886">
    <property type="term" value="C:plasma membrane"/>
    <property type="evidence" value="ECO:0007669"/>
    <property type="project" value="TreeGrafter"/>
</dbReference>
<dbReference type="FunFam" id="1.10.287.950:FF:000001">
    <property type="entry name" value="Methyl-accepting chemotaxis sensory transducer"/>
    <property type="match status" value="1"/>
</dbReference>
<dbReference type="NCBIfam" id="TIGR00229">
    <property type="entry name" value="sensory_box"/>
    <property type="match status" value="4"/>
</dbReference>
<dbReference type="Pfam" id="PF08448">
    <property type="entry name" value="PAS_4"/>
    <property type="match status" value="1"/>
</dbReference>
<accession>Q07SD7</accession>
<dbReference type="PRINTS" id="PR00260">
    <property type="entry name" value="CHEMTRNSDUCR"/>
</dbReference>
<feature type="domain" description="HAMP" evidence="10">
    <location>
        <begin position="537"/>
        <end position="590"/>
    </location>
</feature>
<evidence type="ECO:0000259" key="9">
    <source>
        <dbReference type="PROSITE" id="PS50113"/>
    </source>
</evidence>
<evidence type="ECO:0000256" key="4">
    <source>
        <dbReference type="PROSITE-ProRule" id="PRU00284"/>
    </source>
</evidence>
<feature type="domain" description="PAC" evidence="9">
    <location>
        <begin position="367"/>
        <end position="419"/>
    </location>
</feature>
<evidence type="ECO:0000259" key="10">
    <source>
        <dbReference type="PROSITE" id="PS50885"/>
    </source>
</evidence>
<dbReference type="Gene3D" id="3.30.450.20">
    <property type="entry name" value="PAS domain"/>
    <property type="match status" value="4"/>
</dbReference>
<dbReference type="GO" id="GO:0004888">
    <property type="term" value="F:transmembrane signaling receptor activity"/>
    <property type="evidence" value="ECO:0007669"/>
    <property type="project" value="InterPro"/>
</dbReference>
<dbReference type="InterPro" id="IPR004089">
    <property type="entry name" value="MCPsignal_dom"/>
</dbReference>
<dbReference type="InterPro" id="IPR013655">
    <property type="entry name" value="PAS_fold_3"/>
</dbReference>
<feature type="coiled-coil region" evidence="5">
    <location>
        <begin position="614"/>
        <end position="651"/>
    </location>
</feature>
<dbReference type="GO" id="GO:0006355">
    <property type="term" value="P:regulation of DNA-templated transcription"/>
    <property type="evidence" value="ECO:0007669"/>
    <property type="project" value="InterPro"/>
</dbReference>
<dbReference type="InterPro" id="IPR000700">
    <property type="entry name" value="PAS-assoc_C"/>
</dbReference>
<dbReference type="GO" id="GO:0006935">
    <property type="term" value="P:chemotaxis"/>
    <property type="evidence" value="ECO:0007669"/>
    <property type="project" value="InterPro"/>
</dbReference>
<dbReference type="EMBL" id="CP000463">
    <property type="protein sequence ID" value="ABJ05147.1"/>
    <property type="molecule type" value="Genomic_DNA"/>
</dbReference>
<evidence type="ECO:0000256" key="2">
    <source>
        <dbReference type="ARBA" id="ARBA00022481"/>
    </source>
</evidence>
<protein>
    <submittedName>
        <fullName evidence="11">Methyl-accepting chemotaxis sensory transducer with Pas/Pac sensor</fullName>
    </submittedName>
</protein>
<dbReference type="SUPFAM" id="SSF55785">
    <property type="entry name" value="PYP-like sensor domain (PAS domain)"/>
    <property type="match status" value="4"/>
</dbReference>
<dbReference type="Pfam" id="PF00989">
    <property type="entry name" value="PAS"/>
    <property type="match status" value="1"/>
</dbReference>
<reference evidence="11" key="1">
    <citation type="submission" date="2006-09" db="EMBL/GenBank/DDBJ databases">
        <title>Complete sequence of Rhodopseudomonas palustris BisA53.</title>
        <authorList>
            <consortium name="US DOE Joint Genome Institute"/>
            <person name="Copeland A."/>
            <person name="Lucas S."/>
            <person name="Lapidus A."/>
            <person name="Barry K."/>
            <person name="Detter J.C."/>
            <person name="Glavina del Rio T."/>
            <person name="Hammon N."/>
            <person name="Israni S."/>
            <person name="Dalin E."/>
            <person name="Tice H."/>
            <person name="Pitluck S."/>
            <person name="Chain P."/>
            <person name="Malfatti S."/>
            <person name="Shin M."/>
            <person name="Vergez L."/>
            <person name="Schmutz J."/>
            <person name="Larimer F."/>
            <person name="Land M."/>
            <person name="Hauser L."/>
            <person name="Pelletier D.A."/>
            <person name="Kyrpides N."/>
            <person name="Kim E."/>
            <person name="Harwood C.S."/>
            <person name="Oda Y."/>
            <person name="Richardson P."/>
        </authorList>
    </citation>
    <scope>NUCLEOTIDE SEQUENCE [LARGE SCALE GENOMIC DNA]</scope>
    <source>
        <strain evidence="11">BisA53</strain>
    </source>
</reference>
<dbReference type="eggNOG" id="COG2202">
    <property type="taxonomic scope" value="Bacteria"/>
</dbReference>
<dbReference type="InterPro" id="IPR003660">
    <property type="entry name" value="HAMP_dom"/>
</dbReference>
<dbReference type="PROSITE" id="PS50111">
    <property type="entry name" value="CHEMOTAXIS_TRANSDUC_2"/>
    <property type="match status" value="1"/>
</dbReference>
<dbReference type="SMART" id="SM00283">
    <property type="entry name" value="MA"/>
    <property type="match status" value="1"/>
</dbReference>
<feature type="domain" description="Methyl-accepting transducer" evidence="7">
    <location>
        <begin position="595"/>
        <end position="824"/>
    </location>
</feature>
<feature type="region of interest" description="Disordered" evidence="6">
    <location>
        <begin position="1"/>
        <end position="47"/>
    </location>
</feature>
<evidence type="ECO:0000256" key="5">
    <source>
        <dbReference type="SAM" id="Coils"/>
    </source>
</evidence>
<dbReference type="InterPro" id="IPR013767">
    <property type="entry name" value="PAS_fold"/>
</dbReference>
<dbReference type="CDD" id="cd11386">
    <property type="entry name" value="MCP_signal"/>
    <property type="match status" value="1"/>
</dbReference>
<feature type="domain" description="PAS" evidence="8">
    <location>
        <begin position="172"/>
        <end position="217"/>
    </location>
</feature>
<dbReference type="InterPro" id="IPR001610">
    <property type="entry name" value="PAC"/>
</dbReference>
<dbReference type="OrthoDB" id="9765776at2"/>
<gene>
    <name evidence="11" type="ordered locus">RPE_1195</name>
</gene>
<comment type="similarity">
    <text evidence="3">Belongs to the methyl-accepting chemotaxis (MCP) protein family.</text>
</comment>
<dbReference type="InterPro" id="IPR051310">
    <property type="entry name" value="MCP_chemotaxis"/>
</dbReference>
<evidence type="ECO:0000256" key="6">
    <source>
        <dbReference type="SAM" id="MobiDB-lite"/>
    </source>
</evidence>
<keyword evidence="4" id="KW-0807">Transducer</keyword>
<dbReference type="PROSITE" id="PS50885">
    <property type="entry name" value="HAMP"/>
    <property type="match status" value="1"/>
</dbReference>
<dbReference type="Pfam" id="PF08447">
    <property type="entry name" value="PAS_3"/>
    <property type="match status" value="2"/>
</dbReference>
<feature type="domain" description="PAC" evidence="9">
    <location>
        <begin position="120"/>
        <end position="172"/>
    </location>
</feature>
<dbReference type="PANTHER" id="PTHR43531">
    <property type="entry name" value="PROTEIN ICFG"/>
    <property type="match status" value="1"/>
</dbReference>
<dbReference type="SUPFAM" id="SSF58104">
    <property type="entry name" value="Methyl-accepting chemotaxis protein (MCP) signaling domain"/>
    <property type="match status" value="1"/>
</dbReference>
<feature type="domain" description="PAC" evidence="9">
    <location>
        <begin position="489"/>
        <end position="541"/>
    </location>
</feature>
<feature type="domain" description="PAC" evidence="9">
    <location>
        <begin position="243"/>
        <end position="297"/>
    </location>
</feature>
<sequence>MMHELDAPDLEDVAKPKSAKAKSTIAKSSMTKSKSQAKPPASATSRKPDAIADAINRSQAVIQFGADGVILDANAHCLAAFGYALEEIKGQHHAMLIDPQYRQSTDYRLFWDRLARGEAEAGQYKMLGKNGQEVWLQASYARVNDEPGKAARIVLVGMDVTAAVQKAAADAADLEIRTGIMNTTSIVSYADTKGDIVSVNDKFIEISKFTRDELIGRPHNITRHPDMPKEVFKEMWSTIGRGKIFRGVVKNRAKDGTPYYVDAVIAPIMGANNKPKGYLGVRYDITETELERQNMRGLFAAINESYAYIEFDPTGHVLSANPNFLNLLGYQLDEIKGRHHRTFVDAAESGSPKYAQFWSDLNAGKAFNDVFKRITKTGGELWIQAVYSAVKDEVGRVVKVVKIATDVTQQRLSAADFEGQIAAIGKAQAVIEFGMDGKILSANENFCQTLGYALAEIKGQHHSLFVDPVHRQSVEYRMFWDKLARGEYDAGQYKRIAKGGGEVWIQASYNPILDLNGKPFKVVKYATDVTAQVRATEVLKAAVQQTQDVVTAAKANDLRHRIPLEGKTGEIAQLCEGVNGLLDTMSGMISEISETAHTLTTAAREIATGNTDLSQRTEEQAASLEETAASMEQLTNTVRQNAENAQQANKLTSSASEVAIKGGAVVAEVVHTMDGITQASRKIADIIGVIDEIAFQTNILALNAAVEAARAGDQGRGFAVVAAEVRNLAQRSANAAKEIKGLISDSVAKVESGSRLVDTAGKTMEEIVQSVKRVTDIMAEISAASQEQRGGIEQVNTAVTQMDKVTQQNAALVEEAAAAAKSMEDQTNSMQEMVSQFLVSDGFEGHASSMKPTGNPVVDRSLRSVREPVSAPRPAPQRPSYDKASRNTVEAEPVRRRAAAGGGEMDWKEF</sequence>
<dbReference type="Pfam" id="PF00015">
    <property type="entry name" value="MCPsignal"/>
    <property type="match status" value="1"/>
</dbReference>
<dbReference type="STRING" id="316055.RPE_1195"/>
<dbReference type="PANTHER" id="PTHR43531:SF14">
    <property type="entry name" value="METHYL-ACCEPTING CHEMOTAXIS PROTEIN I-RELATED"/>
    <property type="match status" value="1"/>
</dbReference>
<dbReference type="InterPro" id="IPR000014">
    <property type="entry name" value="PAS"/>
</dbReference>
<dbReference type="eggNOG" id="COG0840">
    <property type="taxonomic scope" value="Bacteria"/>
</dbReference>
<keyword evidence="2" id="KW-0488">Methylation</keyword>
<evidence type="ECO:0000313" key="11">
    <source>
        <dbReference type="EMBL" id="ABJ05147.1"/>
    </source>
</evidence>
<dbReference type="InterPro" id="IPR035965">
    <property type="entry name" value="PAS-like_dom_sf"/>
</dbReference>
<keyword evidence="5" id="KW-0175">Coiled coil</keyword>
<dbReference type="CDD" id="cd00130">
    <property type="entry name" value="PAS"/>
    <property type="match status" value="4"/>
</dbReference>
<proteinExistence type="inferred from homology"/>
<evidence type="ECO:0000256" key="1">
    <source>
        <dbReference type="ARBA" id="ARBA00004370"/>
    </source>
</evidence>
<name>Q07SD7_RHOP5</name>
<dbReference type="InterPro" id="IPR013656">
    <property type="entry name" value="PAS_4"/>
</dbReference>
<feature type="compositionally biased region" description="Low complexity" evidence="6">
    <location>
        <begin position="21"/>
        <end position="34"/>
    </location>
</feature>
<evidence type="ECO:0000256" key="3">
    <source>
        <dbReference type="ARBA" id="ARBA00029447"/>
    </source>
</evidence>
<feature type="region of interest" description="Disordered" evidence="6">
    <location>
        <begin position="845"/>
        <end position="910"/>
    </location>
</feature>
<dbReference type="GO" id="GO:0007165">
    <property type="term" value="P:signal transduction"/>
    <property type="evidence" value="ECO:0007669"/>
    <property type="project" value="UniProtKB-KW"/>
</dbReference>
<dbReference type="SMART" id="SM00086">
    <property type="entry name" value="PAC"/>
    <property type="match status" value="4"/>
</dbReference>
<comment type="subcellular location">
    <subcellularLocation>
        <location evidence="1">Membrane</location>
    </subcellularLocation>
</comment>
<dbReference type="HOGENOM" id="CLU_000445_107_26_5"/>
<dbReference type="Gene3D" id="1.10.287.950">
    <property type="entry name" value="Methyl-accepting chemotaxis protein"/>
    <property type="match status" value="1"/>
</dbReference>
<dbReference type="InterPro" id="IPR004090">
    <property type="entry name" value="Chemotax_Me-accpt_rcpt"/>
</dbReference>
<organism evidence="11">
    <name type="scientific">Rhodopseudomonas palustris (strain BisA53)</name>
    <dbReference type="NCBI Taxonomy" id="316055"/>
    <lineage>
        <taxon>Bacteria</taxon>
        <taxon>Pseudomonadati</taxon>
        <taxon>Pseudomonadota</taxon>
        <taxon>Alphaproteobacteria</taxon>
        <taxon>Hyphomicrobiales</taxon>
        <taxon>Nitrobacteraceae</taxon>
        <taxon>Rhodopseudomonas</taxon>
    </lineage>
</organism>
<evidence type="ECO:0000259" key="8">
    <source>
        <dbReference type="PROSITE" id="PS50112"/>
    </source>
</evidence>
<feature type="domain" description="PAS" evidence="8">
    <location>
        <begin position="291"/>
        <end position="338"/>
    </location>
</feature>
<dbReference type="PROSITE" id="PS50112">
    <property type="entry name" value="PAS"/>
    <property type="match status" value="2"/>
</dbReference>
<evidence type="ECO:0000259" key="7">
    <source>
        <dbReference type="PROSITE" id="PS50111"/>
    </source>
</evidence>
<dbReference type="PROSITE" id="PS50113">
    <property type="entry name" value="PAC"/>
    <property type="match status" value="4"/>
</dbReference>